<dbReference type="CDD" id="cd04301">
    <property type="entry name" value="NAT_SF"/>
    <property type="match status" value="1"/>
</dbReference>
<reference evidence="9" key="1">
    <citation type="submission" date="2019-02" db="EMBL/GenBank/DDBJ databases">
        <authorList>
            <person name="Gruber-Vodicka R. H."/>
            <person name="Seah K. B. B."/>
        </authorList>
    </citation>
    <scope>NUCLEOTIDE SEQUENCE</scope>
    <source>
        <strain evidence="9">BECK_BZ163</strain>
        <strain evidence="10">BECK_BZ164</strain>
        <strain evidence="8">BECK_BZ165</strain>
    </source>
</reference>
<feature type="domain" description="ATP-grasp" evidence="6">
    <location>
        <begin position="503"/>
        <end position="539"/>
    </location>
</feature>
<dbReference type="InterPro" id="IPR013815">
    <property type="entry name" value="ATP_grasp_subdomain_1"/>
</dbReference>
<evidence type="ECO:0000313" key="9">
    <source>
        <dbReference type="EMBL" id="VFJ68884.1"/>
    </source>
</evidence>
<proteinExistence type="inferred from homology"/>
<dbReference type="SUPFAM" id="SSF55729">
    <property type="entry name" value="Acyl-CoA N-acyltransferases (Nat)"/>
    <property type="match status" value="1"/>
</dbReference>
<dbReference type="InterPro" id="IPR000182">
    <property type="entry name" value="GNAT_dom"/>
</dbReference>
<dbReference type="Gene3D" id="3.40.50.720">
    <property type="entry name" value="NAD(P)-binding Rossmann-like Domain"/>
    <property type="match status" value="1"/>
</dbReference>
<evidence type="ECO:0000259" key="6">
    <source>
        <dbReference type="PROSITE" id="PS50975"/>
    </source>
</evidence>
<dbReference type="InterPro" id="IPR036291">
    <property type="entry name" value="NAD(P)-bd_dom_sf"/>
</dbReference>
<keyword evidence="3 5" id="KW-0067">ATP-binding</keyword>
<accession>A0A450TMC1</accession>
<feature type="domain" description="N-acetyltransferase" evidence="7">
    <location>
        <begin position="747"/>
        <end position="901"/>
    </location>
</feature>
<name>A0A450TMC1_9GAMM</name>
<dbReference type="Pfam" id="PF13607">
    <property type="entry name" value="Succ_CoA_lig"/>
    <property type="match status" value="1"/>
</dbReference>
<dbReference type="InterPro" id="IPR032875">
    <property type="entry name" value="Succ_CoA_lig_flav_dom"/>
</dbReference>
<dbReference type="SUPFAM" id="SSF51735">
    <property type="entry name" value="NAD(P)-binding Rossmann-fold domains"/>
    <property type="match status" value="1"/>
</dbReference>
<dbReference type="SMART" id="SM00881">
    <property type="entry name" value="CoA_binding"/>
    <property type="match status" value="1"/>
</dbReference>
<dbReference type="PANTHER" id="PTHR43334:SF1">
    <property type="entry name" value="3-HYDROXYPROPIONATE--COA LIGASE [ADP-FORMING]"/>
    <property type="match status" value="1"/>
</dbReference>
<evidence type="ECO:0000256" key="2">
    <source>
        <dbReference type="ARBA" id="ARBA00022741"/>
    </source>
</evidence>
<protein>
    <submittedName>
        <fullName evidence="9">Acetyltransferase</fullName>
    </submittedName>
</protein>
<evidence type="ECO:0000256" key="1">
    <source>
        <dbReference type="ARBA" id="ARBA00022598"/>
    </source>
</evidence>
<comment type="similarity">
    <text evidence="4">In the N-terminal section; belongs to the acetate CoA ligase alpha subunit family.</text>
</comment>
<dbReference type="InterPro" id="IPR003781">
    <property type="entry name" value="CoA-bd"/>
</dbReference>
<dbReference type="PROSITE" id="PS50975">
    <property type="entry name" value="ATP_GRASP"/>
    <property type="match status" value="1"/>
</dbReference>
<dbReference type="Gene3D" id="3.40.50.261">
    <property type="entry name" value="Succinyl-CoA synthetase domains"/>
    <property type="match status" value="2"/>
</dbReference>
<dbReference type="InterPro" id="IPR016102">
    <property type="entry name" value="Succinyl-CoA_synth-like"/>
</dbReference>
<evidence type="ECO:0000256" key="5">
    <source>
        <dbReference type="PROSITE-ProRule" id="PRU00409"/>
    </source>
</evidence>
<evidence type="ECO:0000256" key="4">
    <source>
        <dbReference type="ARBA" id="ARBA00060888"/>
    </source>
</evidence>
<dbReference type="InterPro" id="IPR016181">
    <property type="entry name" value="Acyl_CoA_acyltransferase"/>
</dbReference>
<dbReference type="FunFam" id="3.30.1490.20:FF:000020">
    <property type="entry name" value="Protein lysine acetyltransferase"/>
    <property type="match status" value="1"/>
</dbReference>
<evidence type="ECO:0000313" key="8">
    <source>
        <dbReference type="EMBL" id="VFJ68308.1"/>
    </source>
</evidence>
<dbReference type="Pfam" id="PF13549">
    <property type="entry name" value="ATP-grasp_5"/>
    <property type="match status" value="1"/>
</dbReference>
<dbReference type="Gene3D" id="3.30.470.20">
    <property type="entry name" value="ATP-grasp fold, B domain"/>
    <property type="match status" value="1"/>
</dbReference>
<keyword evidence="2 5" id="KW-0547">Nucleotide-binding</keyword>
<dbReference type="EMBL" id="CAADFA010000482">
    <property type="protein sequence ID" value="VFJ68308.1"/>
    <property type="molecule type" value="Genomic_DNA"/>
</dbReference>
<evidence type="ECO:0000313" key="10">
    <source>
        <dbReference type="EMBL" id="VFK18039.1"/>
    </source>
</evidence>
<dbReference type="GO" id="GO:0016747">
    <property type="term" value="F:acyltransferase activity, transferring groups other than amino-acyl groups"/>
    <property type="evidence" value="ECO:0007669"/>
    <property type="project" value="InterPro"/>
</dbReference>
<dbReference type="Gene3D" id="3.30.1490.20">
    <property type="entry name" value="ATP-grasp fold, A domain"/>
    <property type="match status" value="1"/>
</dbReference>
<dbReference type="GO" id="GO:0016874">
    <property type="term" value="F:ligase activity"/>
    <property type="evidence" value="ECO:0007669"/>
    <property type="project" value="UniProtKB-KW"/>
</dbReference>
<dbReference type="Gene3D" id="3.40.630.30">
    <property type="match status" value="1"/>
</dbReference>
<dbReference type="GO" id="GO:0046872">
    <property type="term" value="F:metal ion binding"/>
    <property type="evidence" value="ECO:0007669"/>
    <property type="project" value="InterPro"/>
</dbReference>
<dbReference type="PANTHER" id="PTHR43334">
    <property type="entry name" value="ACETATE--COA LIGASE [ADP-FORMING]"/>
    <property type="match status" value="1"/>
</dbReference>
<dbReference type="SUPFAM" id="SSF52210">
    <property type="entry name" value="Succinyl-CoA synthetase domains"/>
    <property type="match status" value="2"/>
</dbReference>
<keyword evidence="1" id="KW-0436">Ligase</keyword>
<evidence type="ECO:0000256" key="3">
    <source>
        <dbReference type="ARBA" id="ARBA00022840"/>
    </source>
</evidence>
<dbReference type="Pfam" id="PF13380">
    <property type="entry name" value="CoA_binding_2"/>
    <property type="match status" value="1"/>
</dbReference>
<dbReference type="InterPro" id="IPR051538">
    <property type="entry name" value="Acyl-CoA_Synth/Transferase"/>
</dbReference>
<dbReference type="PROSITE" id="PS51186">
    <property type="entry name" value="GNAT"/>
    <property type="match status" value="1"/>
</dbReference>
<dbReference type="InterPro" id="IPR011761">
    <property type="entry name" value="ATP-grasp"/>
</dbReference>
<dbReference type="EMBL" id="CAADFL010000520">
    <property type="protein sequence ID" value="VFK18039.1"/>
    <property type="molecule type" value="Genomic_DNA"/>
</dbReference>
<organism evidence="9">
    <name type="scientific">Candidatus Kentrum sp. FM</name>
    <dbReference type="NCBI Taxonomy" id="2126340"/>
    <lineage>
        <taxon>Bacteria</taxon>
        <taxon>Pseudomonadati</taxon>
        <taxon>Pseudomonadota</taxon>
        <taxon>Gammaproteobacteria</taxon>
        <taxon>Candidatus Kentrum</taxon>
    </lineage>
</organism>
<dbReference type="GO" id="GO:0005524">
    <property type="term" value="F:ATP binding"/>
    <property type="evidence" value="ECO:0007669"/>
    <property type="project" value="UniProtKB-UniRule"/>
</dbReference>
<dbReference type="Pfam" id="PF00583">
    <property type="entry name" value="Acetyltransf_1"/>
    <property type="match status" value="1"/>
</dbReference>
<sequence>MTIPSLRKIFKPRRIALLGGDWRLGSSILENILKTGFQGVIYPIDSRRDAVDGISTYPDVGNLPSLPDVAFLCAPAPQVPADLERCAKAGIQGIVIFSPGLGETGSGKGRALADRITRIIGRFPGLRVLGPNSLGFIVPHHRLDASHLTACPKPGYLAFLSESRTLCNTVVDWAVAAEVGFSHIISVGGMLDVGFGDLIDYLGTDPNTRAIILYLQSVKNPRHFMSAARAFARKKPIVVCRAGRFAESARLVVSHTGAMISEDAVYAAAFERAGIVRAEKLNDMFDVAELLASRRIPKGARLAIVGNAGGPAVIATDTLLAGGGMLATLCSRTREELNGLFSASDGLSVDTIRESANPLDFPDDLSARHFADALEIVLADRDVDGIVVIFSIRAGIDPEIIAKAVANVARGTGKPVLAAWMGGSRARAGMSILQREGLPVYSSPEQAVRAFLYLVSYARNIETLYQTPRDIPIRFQLNRTRLRKRLAPLLQKFTNPLNEYQAQSFLGAYGIPVTDSRIVYTREAAVSFAEHTGYPVVLKVLSSNISHKVDVGGVFLDLKGPREVAQAYDRILANVRHQGHGMPIQGMLIQKMVKLNHGLEMILGAKKDPTFGPVIMVGMGGFAADVVHDRQVGLPPLNERLASRMLTSLRYWPLLQGYRGRPSVAVDRLIEVMIRFSCLISDYPEIREFDINPLLVGTDSVIVVDAAVILDPNAELQGTTGSHEHMAIRPYPQEHIRRITLKEGIDVMFRPVRPEDEPLWHKLIACSSERSVRQRFRSFLSTTTHQMALEYCVIDYEREIAIVAETITGERELIGVAHMFSDTSLDNAEYAVIVSDAWQGRGVGGMLLDHCLMLAEHWGIKQVVADTQLGNKSMLSNFHSRGFTSEVDYEDGIVYLRKSLQ</sequence>
<evidence type="ECO:0000259" key="7">
    <source>
        <dbReference type="PROSITE" id="PS51186"/>
    </source>
</evidence>
<dbReference type="EMBL" id="CAADEZ010000488">
    <property type="protein sequence ID" value="VFJ68884.1"/>
    <property type="molecule type" value="Genomic_DNA"/>
</dbReference>
<dbReference type="AlphaFoldDB" id="A0A450TMC1"/>
<keyword evidence="9" id="KW-0808">Transferase</keyword>
<gene>
    <name evidence="9" type="ORF">BECKFM1743A_GA0114220_104881</name>
    <name evidence="10" type="ORF">BECKFM1743B_GA0114221_105201</name>
    <name evidence="8" type="ORF">BECKFM1743C_GA0114222_104821</name>
</gene>
<dbReference type="SUPFAM" id="SSF56059">
    <property type="entry name" value="Glutathione synthetase ATP-binding domain-like"/>
    <property type="match status" value="1"/>
</dbReference>